<sequence length="387" mass="41746">MTRLHRLLGGEDLAWLVTRVRKRLERDEPLDTTVILAAATEAQRQAVHRLLGRAPRPGRTLSVSLPAVDHVLRTSGAHPAGLASAVLELTGPLSPREDPEPLWDKAFAELTDPRLTDLATTWKNTGLLKRLATTPQAATDLLATLNEVVTNLPSPGEPLGRFAARITGDAHALDDDRPLATLVLRAARALTGLPDGTGAEWRREVWASVGLMRDELSTTVLTLGLKGHPGLEAWQGQPLHLTLRQLVRDPPNLSPIDVFVCENPVVLATAADHAGPRCPPLICTSGQPSAAVTHLLRLLTKAGARLHYHGDFDWGGIRIANVLHARFPFTPWHFDTHAYLAAGDVGHPLTGVQVEAAWDPALAAAMAASGRRIEEEHVLDTLLADLA</sequence>
<dbReference type="InterPro" id="IPR024466">
    <property type="entry name" value="CHP02679_N"/>
</dbReference>
<dbReference type="InterPro" id="IPR013495">
    <property type="entry name" value="CHP02679"/>
</dbReference>
<accession>A0ABP7C631</accession>
<dbReference type="NCBIfam" id="TIGR02679">
    <property type="entry name" value="TIGR02679 family protein"/>
    <property type="match status" value="1"/>
</dbReference>
<dbReference type="InterPro" id="IPR024465">
    <property type="entry name" value="DUF2399"/>
</dbReference>
<organism evidence="3 4">
    <name type="scientific">Lentzea roselyniae</name>
    <dbReference type="NCBI Taxonomy" id="531940"/>
    <lineage>
        <taxon>Bacteria</taxon>
        <taxon>Bacillati</taxon>
        <taxon>Actinomycetota</taxon>
        <taxon>Actinomycetes</taxon>
        <taxon>Pseudonocardiales</taxon>
        <taxon>Pseudonocardiaceae</taxon>
        <taxon>Lentzea</taxon>
    </lineage>
</organism>
<feature type="domain" description="DUF2399" evidence="1">
    <location>
        <begin position="240"/>
        <end position="386"/>
    </location>
</feature>
<reference evidence="4" key="1">
    <citation type="journal article" date="2019" name="Int. J. Syst. Evol. Microbiol.">
        <title>The Global Catalogue of Microorganisms (GCM) 10K type strain sequencing project: providing services to taxonomists for standard genome sequencing and annotation.</title>
        <authorList>
            <consortium name="The Broad Institute Genomics Platform"/>
            <consortium name="The Broad Institute Genome Sequencing Center for Infectious Disease"/>
            <person name="Wu L."/>
            <person name="Ma J."/>
        </authorList>
    </citation>
    <scope>NUCLEOTIDE SEQUENCE [LARGE SCALE GENOMIC DNA]</scope>
    <source>
        <strain evidence="4">JCM 17494</strain>
    </source>
</reference>
<protein>
    <recommendedName>
        <fullName evidence="5">TIGR02679 family protein</fullName>
    </recommendedName>
</protein>
<gene>
    <name evidence="3" type="ORF">GCM10022267_74490</name>
</gene>
<feature type="domain" description="Conserved hypothetical protein CHP02679 N terminus" evidence="2">
    <location>
        <begin position="32"/>
        <end position="226"/>
    </location>
</feature>
<evidence type="ECO:0000259" key="2">
    <source>
        <dbReference type="Pfam" id="PF11796"/>
    </source>
</evidence>
<dbReference type="Proteomes" id="UP001500711">
    <property type="component" value="Unassembled WGS sequence"/>
</dbReference>
<proteinExistence type="predicted"/>
<evidence type="ECO:0008006" key="5">
    <source>
        <dbReference type="Google" id="ProtNLM"/>
    </source>
</evidence>
<name>A0ABP7C631_9PSEU</name>
<keyword evidence="4" id="KW-1185">Reference proteome</keyword>
<evidence type="ECO:0000313" key="4">
    <source>
        <dbReference type="Proteomes" id="UP001500711"/>
    </source>
</evidence>
<evidence type="ECO:0000313" key="3">
    <source>
        <dbReference type="EMBL" id="GAA3676702.1"/>
    </source>
</evidence>
<evidence type="ECO:0000259" key="1">
    <source>
        <dbReference type="Pfam" id="PF09664"/>
    </source>
</evidence>
<dbReference type="Pfam" id="PF11796">
    <property type="entry name" value="DUF3323"/>
    <property type="match status" value="1"/>
</dbReference>
<dbReference type="EMBL" id="BAABBE010000031">
    <property type="protein sequence ID" value="GAA3676702.1"/>
    <property type="molecule type" value="Genomic_DNA"/>
</dbReference>
<comment type="caution">
    <text evidence="3">The sequence shown here is derived from an EMBL/GenBank/DDBJ whole genome shotgun (WGS) entry which is preliminary data.</text>
</comment>
<dbReference type="RefSeq" id="WP_346135313.1">
    <property type="nucleotide sequence ID" value="NZ_BAABBE010000031.1"/>
</dbReference>
<dbReference type="Pfam" id="PF09664">
    <property type="entry name" value="DUF2399"/>
    <property type="match status" value="1"/>
</dbReference>